<feature type="domain" description="CNNM transmembrane" evidence="13">
    <location>
        <begin position="1"/>
        <end position="201"/>
    </location>
</feature>
<protein>
    <recommendedName>
        <fullName evidence="16">HlyC/CorC family transporter</fullName>
    </recommendedName>
</protein>
<evidence type="ECO:0000256" key="8">
    <source>
        <dbReference type="ARBA" id="ARBA00023136"/>
    </source>
</evidence>
<evidence type="ECO:0000256" key="4">
    <source>
        <dbReference type="ARBA" id="ARBA00022692"/>
    </source>
</evidence>
<dbReference type="Pfam" id="PF01595">
    <property type="entry name" value="CNNM"/>
    <property type="match status" value="1"/>
</dbReference>
<dbReference type="InterPro" id="IPR000644">
    <property type="entry name" value="CBS_dom"/>
</dbReference>
<dbReference type="InterPro" id="IPR044751">
    <property type="entry name" value="Ion_transp-like_CBS"/>
</dbReference>
<evidence type="ECO:0000259" key="12">
    <source>
        <dbReference type="PROSITE" id="PS51371"/>
    </source>
</evidence>
<name>A4J4V5_DESRM</name>
<evidence type="ECO:0000256" key="11">
    <source>
        <dbReference type="SAM" id="Phobius"/>
    </source>
</evidence>
<dbReference type="InterPro" id="IPR016169">
    <property type="entry name" value="FAD-bd_PCMH_sub2"/>
</dbReference>
<feature type="transmembrane region" description="Helical" evidence="11">
    <location>
        <begin position="134"/>
        <end position="156"/>
    </location>
</feature>
<keyword evidence="8 10" id="KW-0472">Membrane</keyword>
<comment type="similarity">
    <text evidence="2">Belongs to the UPF0053 family.</text>
</comment>
<dbReference type="HOGENOM" id="CLU_015237_4_0_9"/>
<dbReference type="SMART" id="SM01091">
    <property type="entry name" value="CorC_HlyC"/>
    <property type="match status" value="1"/>
</dbReference>
<sequence>MILVNLVIMIILITATAFFVTTEFAMVKVRDSRIEQLIQEGNKRAESVRKVIYNLDGYLSACQLGITLTALGLGWIGEPAVSNVIEPVIHYLGLPVAVTQGLSFIIGFATITFLHVVVGELAPKTLAIQRAEQVTLAVSSTLIWFYKVMYPAIWLLNGSARYIIKLIGLQVVSEHHQIHSEEEIRMILLQSHKGGEITQTELQLARNSLHFADRVAAEIMVPRPDMVCLYTNLSWEENLKIITEEKYARYPVCDGDKDYIIGFVNTKDLCFSGLTDLNMLNLEGFLKQALRKAMVVTELTPIDEILKKMQKNRLQMAIVQDEYGGTAGLLTLEDILEEIVGEIQDEHDEERQLIESLGGNRYSLDARLPIADFNLEFDLDLKAKGVYTLAGWFQEESHRTPEKGQTVRYKNLQFSISEIDKNTIRRIEMTFFRNHDHSNSGFSEF</sequence>
<evidence type="ECO:0000256" key="1">
    <source>
        <dbReference type="ARBA" id="ARBA00004651"/>
    </source>
</evidence>
<dbReference type="GO" id="GO:0005886">
    <property type="term" value="C:plasma membrane"/>
    <property type="evidence" value="ECO:0007669"/>
    <property type="project" value="UniProtKB-SubCell"/>
</dbReference>
<dbReference type="InterPro" id="IPR046342">
    <property type="entry name" value="CBS_dom_sf"/>
</dbReference>
<gene>
    <name evidence="14" type="ordered locus">Dred_1580</name>
</gene>
<evidence type="ECO:0000313" key="15">
    <source>
        <dbReference type="Proteomes" id="UP000001556"/>
    </source>
</evidence>
<keyword evidence="15" id="KW-1185">Reference proteome</keyword>
<keyword evidence="7 9" id="KW-0129">CBS domain</keyword>
<dbReference type="FunFam" id="3.10.580.10:FF:000002">
    <property type="entry name" value="Magnesium/cobalt efflux protein CorC"/>
    <property type="match status" value="1"/>
</dbReference>
<dbReference type="InterPro" id="IPR051676">
    <property type="entry name" value="UPF0053_domain"/>
</dbReference>
<dbReference type="InterPro" id="IPR002550">
    <property type="entry name" value="CNNM"/>
</dbReference>
<dbReference type="OrthoDB" id="9798188at2"/>
<keyword evidence="5" id="KW-0677">Repeat</keyword>
<dbReference type="SUPFAM" id="SSF56176">
    <property type="entry name" value="FAD-binding/transporter-associated domain-like"/>
    <property type="match status" value="1"/>
</dbReference>
<evidence type="ECO:0000256" key="10">
    <source>
        <dbReference type="PROSITE-ProRule" id="PRU01193"/>
    </source>
</evidence>
<evidence type="ECO:0008006" key="16">
    <source>
        <dbReference type="Google" id="ProtNLM"/>
    </source>
</evidence>
<dbReference type="GO" id="GO:0050660">
    <property type="term" value="F:flavin adenine dinucleotide binding"/>
    <property type="evidence" value="ECO:0007669"/>
    <property type="project" value="InterPro"/>
</dbReference>
<evidence type="ECO:0000259" key="13">
    <source>
        <dbReference type="PROSITE" id="PS51846"/>
    </source>
</evidence>
<feature type="transmembrane region" description="Helical" evidence="11">
    <location>
        <begin position="6"/>
        <end position="27"/>
    </location>
</feature>
<feature type="domain" description="CBS" evidence="12">
    <location>
        <begin position="220"/>
        <end position="279"/>
    </location>
</feature>
<dbReference type="Proteomes" id="UP000001556">
    <property type="component" value="Chromosome"/>
</dbReference>
<dbReference type="AlphaFoldDB" id="A4J4V5"/>
<dbReference type="PROSITE" id="PS51846">
    <property type="entry name" value="CNNM"/>
    <property type="match status" value="1"/>
</dbReference>
<evidence type="ECO:0000256" key="3">
    <source>
        <dbReference type="ARBA" id="ARBA00022475"/>
    </source>
</evidence>
<keyword evidence="4 10" id="KW-0812">Transmembrane</keyword>
<feature type="transmembrane region" description="Helical" evidence="11">
    <location>
        <begin position="57"/>
        <end position="77"/>
    </location>
</feature>
<dbReference type="SUPFAM" id="SSF54631">
    <property type="entry name" value="CBS-domain pair"/>
    <property type="match status" value="1"/>
</dbReference>
<evidence type="ECO:0000256" key="2">
    <source>
        <dbReference type="ARBA" id="ARBA00006337"/>
    </source>
</evidence>
<dbReference type="Gene3D" id="3.30.465.10">
    <property type="match status" value="1"/>
</dbReference>
<evidence type="ECO:0000256" key="6">
    <source>
        <dbReference type="ARBA" id="ARBA00022989"/>
    </source>
</evidence>
<dbReference type="Pfam" id="PF00571">
    <property type="entry name" value="CBS"/>
    <property type="match status" value="2"/>
</dbReference>
<accession>A4J4V5</accession>
<feature type="domain" description="CBS" evidence="12">
    <location>
        <begin position="289"/>
        <end position="349"/>
    </location>
</feature>
<keyword evidence="3" id="KW-1003">Cell membrane</keyword>
<dbReference type="CDD" id="cd04590">
    <property type="entry name" value="CBS_pair_CorC_HlyC_assoc"/>
    <property type="match status" value="1"/>
</dbReference>
<dbReference type="PROSITE" id="PS51371">
    <property type="entry name" value="CBS"/>
    <property type="match status" value="2"/>
</dbReference>
<dbReference type="Gene3D" id="3.10.580.10">
    <property type="entry name" value="CBS-domain"/>
    <property type="match status" value="1"/>
</dbReference>
<keyword evidence="6 10" id="KW-1133">Transmembrane helix</keyword>
<feature type="transmembrane region" description="Helical" evidence="11">
    <location>
        <begin position="97"/>
        <end position="122"/>
    </location>
</feature>
<evidence type="ECO:0000256" key="9">
    <source>
        <dbReference type="PROSITE-ProRule" id="PRU00703"/>
    </source>
</evidence>
<dbReference type="eggNOG" id="COG1253">
    <property type="taxonomic scope" value="Bacteria"/>
</dbReference>
<dbReference type="PANTHER" id="PTHR43099:SF2">
    <property type="entry name" value="UPF0053 PROTEIN YRKA"/>
    <property type="match status" value="1"/>
</dbReference>
<dbReference type="InterPro" id="IPR005170">
    <property type="entry name" value="Transptr-assoc_dom"/>
</dbReference>
<evidence type="ECO:0000313" key="14">
    <source>
        <dbReference type="EMBL" id="ABO50108.1"/>
    </source>
</evidence>
<dbReference type="Pfam" id="PF03471">
    <property type="entry name" value="CorC_HlyC"/>
    <property type="match status" value="1"/>
</dbReference>
<dbReference type="PANTHER" id="PTHR43099">
    <property type="entry name" value="UPF0053 PROTEIN YRKA"/>
    <property type="match status" value="1"/>
</dbReference>
<comment type="subcellular location">
    <subcellularLocation>
        <location evidence="1">Cell membrane</location>
        <topology evidence="1">Multi-pass membrane protein</topology>
    </subcellularLocation>
</comment>
<proteinExistence type="inferred from homology"/>
<dbReference type="KEGG" id="drm:Dred_1580"/>
<evidence type="ECO:0000256" key="5">
    <source>
        <dbReference type="ARBA" id="ARBA00022737"/>
    </source>
</evidence>
<dbReference type="EMBL" id="CP000612">
    <property type="protein sequence ID" value="ABO50108.1"/>
    <property type="molecule type" value="Genomic_DNA"/>
</dbReference>
<reference evidence="14 15" key="1">
    <citation type="submission" date="2007-03" db="EMBL/GenBank/DDBJ databases">
        <title>Complete sequence of Desulfotomaculum reducens MI-1.</title>
        <authorList>
            <consortium name="US DOE Joint Genome Institute"/>
            <person name="Copeland A."/>
            <person name="Lucas S."/>
            <person name="Lapidus A."/>
            <person name="Barry K."/>
            <person name="Detter J.C."/>
            <person name="Glavina del Rio T."/>
            <person name="Hammon N."/>
            <person name="Israni S."/>
            <person name="Dalin E."/>
            <person name="Tice H."/>
            <person name="Pitluck S."/>
            <person name="Sims D."/>
            <person name="Brettin T."/>
            <person name="Bruce D."/>
            <person name="Han C."/>
            <person name="Tapia R."/>
            <person name="Schmutz J."/>
            <person name="Larimer F."/>
            <person name="Land M."/>
            <person name="Hauser L."/>
            <person name="Kyrpides N."/>
            <person name="Kim E."/>
            <person name="Tebo B.M."/>
            <person name="Richardson P."/>
        </authorList>
    </citation>
    <scope>NUCLEOTIDE SEQUENCE [LARGE SCALE GENOMIC DNA]</scope>
    <source>
        <strain evidence="14 15">MI-1</strain>
    </source>
</reference>
<dbReference type="STRING" id="349161.Dred_1580"/>
<evidence type="ECO:0000256" key="7">
    <source>
        <dbReference type="ARBA" id="ARBA00023122"/>
    </source>
</evidence>
<organism evidence="14 15">
    <name type="scientific">Desulforamulus reducens (strain ATCC BAA-1160 / DSM 100696 / MI-1)</name>
    <name type="common">Desulfotomaculum reducens</name>
    <dbReference type="NCBI Taxonomy" id="349161"/>
    <lineage>
        <taxon>Bacteria</taxon>
        <taxon>Bacillati</taxon>
        <taxon>Bacillota</taxon>
        <taxon>Clostridia</taxon>
        <taxon>Eubacteriales</taxon>
        <taxon>Peptococcaceae</taxon>
        <taxon>Desulforamulus</taxon>
    </lineage>
</organism>
<dbReference type="InterPro" id="IPR036318">
    <property type="entry name" value="FAD-bd_PCMH-like_sf"/>
</dbReference>